<evidence type="ECO:0000313" key="3">
    <source>
        <dbReference type="EMBL" id="MDC7226480.1"/>
    </source>
</evidence>
<proteinExistence type="predicted"/>
<evidence type="ECO:0000256" key="1">
    <source>
        <dbReference type="SAM" id="SignalP"/>
    </source>
</evidence>
<evidence type="ECO:0000313" key="4">
    <source>
        <dbReference type="Proteomes" id="UP001221217"/>
    </source>
</evidence>
<name>A0AAJ1IC08_9SPIO</name>
<feature type="signal peptide" evidence="1">
    <location>
        <begin position="1"/>
        <end position="22"/>
    </location>
</feature>
<dbReference type="Pfam" id="PF09084">
    <property type="entry name" value="NMT1"/>
    <property type="match status" value="1"/>
</dbReference>
<accession>A0AAJ1IC08</accession>
<feature type="domain" description="SsuA/THI5-like" evidence="2">
    <location>
        <begin position="43"/>
        <end position="244"/>
    </location>
</feature>
<evidence type="ECO:0000259" key="2">
    <source>
        <dbReference type="Pfam" id="PF09084"/>
    </source>
</evidence>
<dbReference type="EMBL" id="JAQQAL010000012">
    <property type="protein sequence ID" value="MDC7226480.1"/>
    <property type="molecule type" value="Genomic_DNA"/>
</dbReference>
<dbReference type="AlphaFoldDB" id="A0AAJ1IC08"/>
<reference evidence="3 4" key="1">
    <citation type="submission" date="2022-12" db="EMBL/GenBank/DDBJ databases">
        <title>Metagenome assembled genome from gulf of manar.</title>
        <authorList>
            <person name="Kohli P."/>
            <person name="Pk S."/>
            <person name="Venkata Ramana C."/>
            <person name="Sasikala C."/>
        </authorList>
    </citation>
    <scope>NUCLEOTIDE SEQUENCE [LARGE SCALE GENOMIC DNA]</scope>
    <source>
        <strain evidence="3">JB008</strain>
    </source>
</reference>
<comment type="caution">
    <text evidence="3">The sequence shown here is derived from an EMBL/GenBank/DDBJ whole genome shotgun (WGS) entry which is preliminary data.</text>
</comment>
<sequence length="313" mass="33859">MKRTKIFTIISAVILIATSAFCGGSQESFSSKTISVGLLPDVDSIPFAIADINGYFTEEGVDVNLQQFKNPLDRDTAFQSGETVAVVSDLLAASLFINAGFNVKAVSMTNGSYKLLSAPNSPAASIPELKGLSLGISKNTIIEYATDKMLRTAGLSDSDIKKEIIPQIPVRLEMLSSGKIDGATLAEPLATISVLSGCNVLISTDKLGINPGILLFDEDFLNANKTLVSSFYKAYNRAVEYINNTDKEEYIDAIIEVMGFPPAAKTVMELPDYTVAQAPQEHEADEVTAWMLERKLINYKISYSELVDSSCLP</sequence>
<dbReference type="PANTHER" id="PTHR30024">
    <property type="entry name" value="ALIPHATIC SULFONATES-BINDING PROTEIN-RELATED"/>
    <property type="match status" value="1"/>
</dbReference>
<keyword evidence="1" id="KW-0732">Signal</keyword>
<feature type="chain" id="PRO_5042532241" evidence="1">
    <location>
        <begin position="23"/>
        <end position="313"/>
    </location>
</feature>
<protein>
    <submittedName>
        <fullName evidence="3">MetQ/NlpA family ABC transporter substrate-binding protein</fullName>
    </submittedName>
</protein>
<organism evidence="3 4">
    <name type="scientific">Candidatus Thalassospirochaeta sargassi</name>
    <dbReference type="NCBI Taxonomy" id="3119039"/>
    <lineage>
        <taxon>Bacteria</taxon>
        <taxon>Pseudomonadati</taxon>
        <taxon>Spirochaetota</taxon>
        <taxon>Spirochaetia</taxon>
        <taxon>Spirochaetales</taxon>
        <taxon>Spirochaetaceae</taxon>
        <taxon>Candidatus Thalassospirochaeta</taxon>
    </lineage>
</organism>
<dbReference type="SUPFAM" id="SSF53850">
    <property type="entry name" value="Periplasmic binding protein-like II"/>
    <property type="match status" value="1"/>
</dbReference>
<gene>
    <name evidence="3" type="ORF">PQJ61_06925</name>
</gene>
<dbReference type="Gene3D" id="3.40.190.10">
    <property type="entry name" value="Periplasmic binding protein-like II"/>
    <property type="match status" value="2"/>
</dbReference>
<dbReference type="Proteomes" id="UP001221217">
    <property type="component" value="Unassembled WGS sequence"/>
</dbReference>
<dbReference type="InterPro" id="IPR015168">
    <property type="entry name" value="SsuA/THI5"/>
</dbReference>